<name>A0A7X1B5Q3_9BACT</name>
<accession>A0A7X1B5Q3</accession>
<evidence type="ECO:0000313" key="3">
    <source>
        <dbReference type="Proteomes" id="UP000526501"/>
    </source>
</evidence>
<feature type="signal peptide" evidence="1">
    <location>
        <begin position="1"/>
        <end position="17"/>
    </location>
</feature>
<organism evidence="2 3">
    <name type="scientific">Pelagicoccus albus</name>
    <dbReference type="NCBI Taxonomy" id="415222"/>
    <lineage>
        <taxon>Bacteria</taxon>
        <taxon>Pseudomonadati</taxon>
        <taxon>Verrucomicrobiota</taxon>
        <taxon>Opitutia</taxon>
        <taxon>Puniceicoccales</taxon>
        <taxon>Pelagicoccaceae</taxon>
        <taxon>Pelagicoccus</taxon>
    </lineage>
</organism>
<evidence type="ECO:0000313" key="2">
    <source>
        <dbReference type="EMBL" id="MBC2605859.1"/>
    </source>
</evidence>
<dbReference type="PROSITE" id="PS51257">
    <property type="entry name" value="PROKAR_LIPOPROTEIN"/>
    <property type="match status" value="1"/>
</dbReference>
<protein>
    <submittedName>
        <fullName evidence="2">Uncharacterized protein</fullName>
    </submittedName>
</protein>
<reference evidence="2 3" key="1">
    <citation type="submission" date="2020-07" db="EMBL/GenBank/DDBJ databases">
        <authorList>
            <person name="Feng X."/>
        </authorList>
    </citation>
    <scope>NUCLEOTIDE SEQUENCE [LARGE SCALE GENOMIC DNA]</scope>
    <source>
        <strain evidence="2 3">JCM23202</strain>
    </source>
</reference>
<comment type="caution">
    <text evidence="2">The sequence shown here is derived from an EMBL/GenBank/DDBJ whole genome shotgun (WGS) entry which is preliminary data.</text>
</comment>
<sequence>MRVEVLAALFLLSSLLAACSPKPERKVAGSEWLEAERGGSSYDVLAYPLTEDELVWFESSLPILETIAREHSSEWAHISESEDPSEAAQQGVFWKRSGVLGSDVMSVMLKLTFLQEFSDADETVETDMRENLAWLEKRMEGGEAKQELLEMADSIRSILTVLEAHREAKAFQFYLQNKVRMDAALDRFLAVGEQ</sequence>
<dbReference type="EMBL" id="JACHVC010000007">
    <property type="protein sequence ID" value="MBC2605859.1"/>
    <property type="molecule type" value="Genomic_DNA"/>
</dbReference>
<proteinExistence type="predicted"/>
<evidence type="ECO:0000256" key="1">
    <source>
        <dbReference type="SAM" id="SignalP"/>
    </source>
</evidence>
<feature type="chain" id="PRO_5031548982" evidence="1">
    <location>
        <begin position="18"/>
        <end position="194"/>
    </location>
</feature>
<keyword evidence="3" id="KW-1185">Reference proteome</keyword>
<dbReference type="RefSeq" id="WP_185659748.1">
    <property type="nucleotide sequence ID" value="NZ_CAWPOO010000007.1"/>
</dbReference>
<dbReference type="Proteomes" id="UP000526501">
    <property type="component" value="Unassembled WGS sequence"/>
</dbReference>
<gene>
    <name evidence="2" type="ORF">H5P27_07365</name>
</gene>
<keyword evidence="1" id="KW-0732">Signal</keyword>
<dbReference type="AlphaFoldDB" id="A0A7X1B5Q3"/>